<dbReference type="RefSeq" id="WP_015831073.1">
    <property type="nucleotide sequence ID" value="NC_012969.1"/>
</dbReference>
<dbReference type="InterPro" id="IPR000983">
    <property type="entry name" value="Bac_GSPG_pilin"/>
</dbReference>
<dbReference type="Gene3D" id="3.30.700.10">
    <property type="entry name" value="Glycoprotein, Type 4 Pilin"/>
    <property type="match status" value="1"/>
</dbReference>
<dbReference type="PANTHER" id="PTHR30093">
    <property type="entry name" value="GENERAL SECRETION PATHWAY PROTEIN G"/>
    <property type="match status" value="1"/>
</dbReference>
<reference evidence="3 4" key="2">
    <citation type="journal article" date="2011" name="J. Bacteriol.">
        <title>Genomes of three methylotrophs from a single niche uncover genetic and metabolic divergence of Methylophilaceae.</title>
        <authorList>
            <person name="Lapidus A."/>
            <person name="Clum A."/>
            <person name="Labutti K."/>
            <person name="Kaluzhnaya M.G."/>
            <person name="Lim S."/>
            <person name="Beck D.A."/>
            <person name="Glavina Del Rio T."/>
            <person name="Nolan M."/>
            <person name="Mavromatis K."/>
            <person name="Huntemann M."/>
            <person name="Lucas S."/>
            <person name="Lidstrom M.E."/>
            <person name="Ivanova N."/>
            <person name="Chistoserdova L."/>
        </authorList>
    </citation>
    <scope>NUCLEOTIDE SEQUENCE [LARGE SCALE GENOMIC DNA]</scope>
    <source>
        <strain evidence="3 4">SIP3-4</strain>
    </source>
</reference>
<reference evidence="4" key="1">
    <citation type="submission" date="2009-07" db="EMBL/GenBank/DDBJ databases">
        <title>Complete sequence of chromosome of Methylovorus sp. SIP3-4.</title>
        <authorList>
            <person name="Lucas S."/>
            <person name="Copeland A."/>
            <person name="Lapidus A."/>
            <person name="Glavina del Rio T."/>
            <person name="Tice H."/>
            <person name="Bruce D."/>
            <person name="Goodwin L."/>
            <person name="Pitluck S."/>
            <person name="Clum A."/>
            <person name="Larimer F."/>
            <person name="Land M."/>
            <person name="Hauser L."/>
            <person name="Kyrpides N."/>
            <person name="Mikhailova N."/>
            <person name="Kayluzhnaya M."/>
            <person name="Chistoserdova L."/>
        </authorList>
    </citation>
    <scope>NUCLEOTIDE SEQUENCE [LARGE SCALE GENOMIC DNA]</scope>
    <source>
        <strain evidence="4">SIP3-4</strain>
    </source>
</reference>
<keyword evidence="4" id="KW-1185">Reference proteome</keyword>
<organism evidence="3 4">
    <name type="scientific">Methylovorus glucosotrophus (strain SIP3-4)</name>
    <dbReference type="NCBI Taxonomy" id="582744"/>
    <lineage>
        <taxon>Bacteria</taxon>
        <taxon>Pseudomonadati</taxon>
        <taxon>Pseudomonadota</taxon>
        <taxon>Betaproteobacteria</taxon>
        <taxon>Nitrosomonadales</taxon>
        <taxon>Methylophilaceae</taxon>
        <taxon>Methylovorus</taxon>
    </lineage>
</organism>
<dbReference type="Proteomes" id="UP000002743">
    <property type="component" value="Chromosome"/>
</dbReference>
<keyword evidence="2" id="KW-1133">Transmembrane helix</keyword>
<keyword evidence="2" id="KW-0472">Membrane</keyword>
<name>C6XB65_METGS</name>
<dbReference type="NCBIfam" id="TIGR02532">
    <property type="entry name" value="IV_pilin_GFxxxE"/>
    <property type="match status" value="1"/>
</dbReference>
<dbReference type="AlphaFoldDB" id="C6XB65"/>
<dbReference type="KEGG" id="mei:Msip34_2598"/>
<dbReference type="GO" id="GO:0015628">
    <property type="term" value="P:protein secretion by the type II secretion system"/>
    <property type="evidence" value="ECO:0007669"/>
    <property type="project" value="InterPro"/>
</dbReference>
<evidence type="ECO:0000313" key="3">
    <source>
        <dbReference type="EMBL" id="ACT51835.1"/>
    </source>
</evidence>
<dbReference type="InterPro" id="IPR045584">
    <property type="entry name" value="Pilin-like"/>
</dbReference>
<dbReference type="EMBL" id="CP001674">
    <property type="protein sequence ID" value="ACT51835.1"/>
    <property type="molecule type" value="Genomic_DNA"/>
</dbReference>
<dbReference type="PANTHER" id="PTHR30093:SF47">
    <property type="entry name" value="TYPE IV PILUS NON-CORE MINOR PILIN PILE"/>
    <property type="match status" value="1"/>
</dbReference>
<dbReference type="InterPro" id="IPR031982">
    <property type="entry name" value="PilE-like"/>
</dbReference>
<dbReference type="Pfam" id="PF16732">
    <property type="entry name" value="ComP_DUS"/>
    <property type="match status" value="1"/>
</dbReference>
<dbReference type="OrthoDB" id="8592370at2"/>
<dbReference type="PROSITE" id="PS00409">
    <property type="entry name" value="PROKAR_NTER_METHYL"/>
    <property type="match status" value="1"/>
</dbReference>
<dbReference type="HOGENOM" id="CLU_091705_6_3_4"/>
<sequence>MRQVFRDCQQAGFTLIELMITVAIVGILAAVAYPSYTDYVKRAQIPQATGELSQMRNRMERYYQDNRTYANGGACGAVPSTVDHFVVACATNNGGQSYLITATGNGPMASFVYTIDQNNAKTSQTKFGSTTQTSATCWLTKAGSSC</sequence>
<dbReference type="Pfam" id="PF07963">
    <property type="entry name" value="N_methyl"/>
    <property type="match status" value="1"/>
</dbReference>
<dbReference type="PRINTS" id="PR00813">
    <property type="entry name" value="BCTERIALGSPG"/>
</dbReference>
<evidence type="ECO:0000256" key="2">
    <source>
        <dbReference type="SAM" id="Phobius"/>
    </source>
</evidence>
<gene>
    <name evidence="3" type="ordered locus">Msip34_2598</name>
</gene>
<proteinExistence type="predicted"/>
<dbReference type="eggNOG" id="COG4968">
    <property type="taxonomic scope" value="Bacteria"/>
</dbReference>
<evidence type="ECO:0000256" key="1">
    <source>
        <dbReference type="ARBA" id="ARBA00022481"/>
    </source>
</evidence>
<dbReference type="GO" id="GO:0043683">
    <property type="term" value="P:type IV pilus assembly"/>
    <property type="evidence" value="ECO:0007669"/>
    <property type="project" value="InterPro"/>
</dbReference>
<evidence type="ECO:0000313" key="4">
    <source>
        <dbReference type="Proteomes" id="UP000002743"/>
    </source>
</evidence>
<dbReference type="SUPFAM" id="SSF54523">
    <property type="entry name" value="Pili subunits"/>
    <property type="match status" value="1"/>
</dbReference>
<keyword evidence="1" id="KW-0488">Methylation</keyword>
<accession>C6XB65</accession>
<keyword evidence="2" id="KW-0812">Transmembrane</keyword>
<dbReference type="GO" id="GO:0015627">
    <property type="term" value="C:type II protein secretion system complex"/>
    <property type="evidence" value="ECO:0007669"/>
    <property type="project" value="InterPro"/>
</dbReference>
<protein>
    <submittedName>
        <fullName evidence="3">Type IV pilus biogenesis protein PilE</fullName>
    </submittedName>
</protein>
<dbReference type="STRING" id="582744.Msip34_2598"/>
<feature type="transmembrane region" description="Helical" evidence="2">
    <location>
        <begin position="12"/>
        <end position="33"/>
    </location>
</feature>
<dbReference type="InterPro" id="IPR012902">
    <property type="entry name" value="N_methyl_site"/>
</dbReference>